<evidence type="ECO:0000313" key="2">
    <source>
        <dbReference type="EMBL" id="MBI6875111.1"/>
    </source>
</evidence>
<sequence length="145" mass="16894">MFLSEFNKKEAIAFVNLVEVLANIDQVFAENEKELLEEYIEELSLSKEDIKKLDFESAIKELEGSTDRIKNIIYFELVGLALSDGAYDEKEIQFLMGLAARFNISIEKQQEFINYFKMVKEVYDSTFVDYESKLEHLKNIALDII</sequence>
<evidence type="ECO:0000256" key="1">
    <source>
        <dbReference type="SAM" id="Coils"/>
    </source>
</evidence>
<organism evidence="2 3">
    <name type="scientific">Clostridium aciditolerans</name>
    <dbReference type="NCBI Taxonomy" id="339861"/>
    <lineage>
        <taxon>Bacteria</taxon>
        <taxon>Bacillati</taxon>
        <taxon>Bacillota</taxon>
        <taxon>Clostridia</taxon>
        <taxon>Eubacteriales</taxon>
        <taxon>Clostridiaceae</taxon>
        <taxon>Clostridium</taxon>
    </lineage>
</organism>
<dbReference type="RefSeq" id="WP_211144469.1">
    <property type="nucleotide sequence ID" value="NZ_JAEEGB010000038.1"/>
</dbReference>
<feature type="coiled-coil region" evidence="1">
    <location>
        <begin position="29"/>
        <end position="56"/>
    </location>
</feature>
<name>A0A934I517_9CLOT</name>
<accession>A0A934I517</accession>
<dbReference type="SUPFAM" id="SSF158682">
    <property type="entry name" value="TerB-like"/>
    <property type="match status" value="1"/>
</dbReference>
<dbReference type="Proteomes" id="UP000622687">
    <property type="component" value="Unassembled WGS sequence"/>
</dbReference>
<dbReference type="InterPro" id="IPR029024">
    <property type="entry name" value="TerB-like"/>
</dbReference>
<keyword evidence="1" id="KW-0175">Coiled coil</keyword>
<dbReference type="EMBL" id="JAEEGB010000038">
    <property type="protein sequence ID" value="MBI6875111.1"/>
    <property type="molecule type" value="Genomic_DNA"/>
</dbReference>
<keyword evidence="3" id="KW-1185">Reference proteome</keyword>
<evidence type="ECO:0000313" key="3">
    <source>
        <dbReference type="Proteomes" id="UP000622687"/>
    </source>
</evidence>
<proteinExistence type="predicted"/>
<reference evidence="2" key="1">
    <citation type="submission" date="2020-12" db="EMBL/GenBank/DDBJ databases">
        <title>Clostridium thailandense sp. nov., a novel acetogenic bacterium isolated from peat land soil in Thailand.</title>
        <authorList>
            <person name="Chaikitkaew S."/>
            <person name="Birkeland N.K."/>
        </authorList>
    </citation>
    <scope>NUCLEOTIDE SEQUENCE</scope>
    <source>
        <strain evidence="2">DSM 17425</strain>
    </source>
</reference>
<protein>
    <recommendedName>
        <fullName evidence="4">Co-chaperone DjlA N-terminal domain-containing protein</fullName>
    </recommendedName>
</protein>
<gene>
    <name evidence="2" type="ORF">I6U51_20770</name>
</gene>
<evidence type="ECO:0008006" key="4">
    <source>
        <dbReference type="Google" id="ProtNLM"/>
    </source>
</evidence>
<dbReference type="Gene3D" id="1.10.3680.10">
    <property type="entry name" value="TerB-like"/>
    <property type="match status" value="1"/>
</dbReference>
<comment type="caution">
    <text evidence="2">The sequence shown here is derived from an EMBL/GenBank/DDBJ whole genome shotgun (WGS) entry which is preliminary data.</text>
</comment>
<dbReference type="AlphaFoldDB" id="A0A934I517"/>